<organism evidence="4">
    <name type="scientific">Thelazia callipaeda</name>
    <name type="common">Oriental eyeworm</name>
    <name type="synonym">Parasitic nematode</name>
    <dbReference type="NCBI Taxonomy" id="103827"/>
    <lineage>
        <taxon>Eukaryota</taxon>
        <taxon>Metazoa</taxon>
        <taxon>Ecdysozoa</taxon>
        <taxon>Nematoda</taxon>
        <taxon>Chromadorea</taxon>
        <taxon>Rhabditida</taxon>
        <taxon>Spirurina</taxon>
        <taxon>Spiruromorpha</taxon>
        <taxon>Thelazioidea</taxon>
        <taxon>Thelaziidae</taxon>
        <taxon>Thelazia</taxon>
    </lineage>
</organism>
<accession>A0A0N5D2A7</accession>
<evidence type="ECO:0000313" key="2">
    <source>
        <dbReference type="EMBL" id="VDN04413.1"/>
    </source>
</evidence>
<sequence length="88" mass="10397">MKRGVLLLTFVHSILAQMTFTDNWEKRTILPSFVQGWQRNELMVNTPCWDIASKGLKELEQLHKRQYDIMRTLSKCFNSQHIDSFPKA</sequence>
<reference evidence="2 3" key="2">
    <citation type="submission" date="2018-11" db="EMBL/GenBank/DDBJ databases">
        <authorList>
            <consortium name="Pathogen Informatics"/>
        </authorList>
    </citation>
    <scope>NUCLEOTIDE SEQUENCE [LARGE SCALE GENOMIC DNA]</scope>
</reference>
<protein>
    <submittedName>
        <fullName evidence="4">Secreted protein</fullName>
    </submittedName>
</protein>
<name>A0A0N5D2A7_THECL</name>
<proteinExistence type="predicted"/>
<dbReference type="EMBL" id="UYYF01004465">
    <property type="protein sequence ID" value="VDN04413.1"/>
    <property type="molecule type" value="Genomic_DNA"/>
</dbReference>
<evidence type="ECO:0000313" key="3">
    <source>
        <dbReference type="Proteomes" id="UP000276776"/>
    </source>
</evidence>
<feature type="chain" id="PRO_5043126547" evidence="1">
    <location>
        <begin position="17"/>
        <end position="88"/>
    </location>
</feature>
<dbReference type="OrthoDB" id="5776841at2759"/>
<evidence type="ECO:0000256" key="1">
    <source>
        <dbReference type="SAM" id="SignalP"/>
    </source>
</evidence>
<keyword evidence="1" id="KW-0732">Signal</keyword>
<dbReference type="AlphaFoldDB" id="A0A0N5D2A7"/>
<dbReference type="Proteomes" id="UP000276776">
    <property type="component" value="Unassembled WGS sequence"/>
</dbReference>
<gene>
    <name evidence="2" type="ORF">TCLT_LOCUS6998</name>
</gene>
<feature type="signal peptide" evidence="1">
    <location>
        <begin position="1"/>
        <end position="16"/>
    </location>
</feature>
<dbReference type="WBParaSite" id="TCLT_0000700901-mRNA-1">
    <property type="protein sequence ID" value="TCLT_0000700901-mRNA-1"/>
    <property type="gene ID" value="TCLT_0000700901"/>
</dbReference>
<reference evidence="4" key="1">
    <citation type="submission" date="2017-02" db="UniProtKB">
        <authorList>
            <consortium name="WormBaseParasite"/>
        </authorList>
    </citation>
    <scope>IDENTIFICATION</scope>
</reference>
<evidence type="ECO:0000313" key="4">
    <source>
        <dbReference type="WBParaSite" id="TCLT_0000700901-mRNA-1"/>
    </source>
</evidence>
<keyword evidence="3" id="KW-1185">Reference proteome</keyword>
<dbReference type="OMA" id="TDNWDKR"/>